<dbReference type="Pfam" id="PF12974">
    <property type="entry name" value="Phosphonate-bd"/>
    <property type="match status" value="1"/>
</dbReference>
<dbReference type="SUPFAM" id="SSF53850">
    <property type="entry name" value="Periplasmic binding protein-like II"/>
    <property type="match status" value="1"/>
</dbReference>
<evidence type="ECO:0000313" key="3">
    <source>
        <dbReference type="Proteomes" id="UP000178379"/>
    </source>
</evidence>
<comment type="caution">
    <text evidence="2">The sequence shown here is derived from an EMBL/GenBank/DDBJ whole genome shotgun (WGS) entry which is preliminary data.</text>
</comment>
<sequence length="349" mass="38133">MAGFTVNYCLDKPEPEITLSLQQQAHPDEIASTEVFFQRLKELIMLPRIGALFLAFAAVTATIFTGVGVADPAEQRLAGATVRKAAYTRPETIAPPAGTRALDAPLVLSAPPRETAEEAKAIYQPVAEYLSTAIGRRVIYRHPGTWGAYRSEMLRGGYDLVFDGPHFNSYRVEKLNHNILVRVPAVHEFAVVARADSSFKNLNDLAGHSICSHAPPNLGTLVFLSHFENPARQPVILDTRGWESIFTGVQGNRCRAGVIPMASLKKLDPNGRMRVIFKSKPMLNQAISAGPRLSPVEQQKVTAALLSPAAAGPTARLRSEHKVGPAFAAATNKQYEGLSSYLRNEWGYY</sequence>
<proteinExistence type="predicted"/>
<dbReference type="Proteomes" id="UP000178379">
    <property type="component" value="Unassembled WGS sequence"/>
</dbReference>
<keyword evidence="1" id="KW-0812">Transmembrane</keyword>
<feature type="transmembrane region" description="Helical" evidence="1">
    <location>
        <begin position="49"/>
        <end position="70"/>
    </location>
</feature>
<evidence type="ECO:0000313" key="2">
    <source>
        <dbReference type="EMBL" id="OGI38951.1"/>
    </source>
</evidence>
<keyword evidence="1" id="KW-0472">Membrane</keyword>
<gene>
    <name evidence="2" type="ORF">A2140_08305</name>
</gene>
<name>A0A1F6T1A8_9PROT</name>
<dbReference type="AlphaFoldDB" id="A0A1F6T1A8"/>
<reference evidence="2 3" key="1">
    <citation type="journal article" date="2016" name="Nat. Commun.">
        <title>Thousands of microbial genomes shed light on interconnected biogeochemical processes in an aquifer system.</title>
        <authorList>
            <person name="Anantharaman K."/>
            <person name="Brown C.T."/>
            <person name="Hug L.A."/>
            <person name="Sharon I."/>
            <person name="Castelle C.J."/>
            <person name="Probst A.J."/>
            <person name="Thomas B.C."/>
            <person name="Singh A."/>
            <person name="Wilkins M.J."/>
            <person name="Karaoz U."/>
            <person name="Brodie E.L."/>
            <person name="Williams K.H."/>
            <person name="Hubbard S.S."/>
            <person name="Banfield J.F."/>
        </authorList>
    </citation>
    <scope>NUCLEOTIDE SEQUENCE [LARGE SCALE GENOMIC DNA]</scope>
</reference>
<dbReference type="STRING" id="1817756.A2140_08305"/>
<protein>
    <recommendedName>
        <fullName evidence="4">Phosphate/phosphite/phosphonate ABC transporter substrate-binding protein</fullName>
    </recommendedName>
</protein>
<organism evidence="2 3">
    <name type="scientific">Candidatus Muproteobacteria bacterium RBG_16_62_13</name>
    <dbReference type="NCBI Taxonomy" id="1817756"/>
    <lineage>
        <taxon>Bacteria</taxon>
        <taxon>Pseudomonadati</taxon>
        <taxon>Pseudomonadota</taxon>
        <taxon>Candidatus Muproteobacteria</taxon>
    </lineage>
</organism>
<evidence type="ECO:0008006" key="4">
    <source>
        <dbReference type="Google" id="ProtNLM"/>
    </source>
</evidence>
<keyword evidence="1" id="KW-1133">Transmembrane helix</keyword>
<evidence type="ECO:0000256" key="1">
    <source>
        <dbReference type="SAM" id="Phobius"/>
    </source>
</evidence>
<dbReference type="EMBL" id="MFSQ01000107">
    <property type="protein sequence ID" value="OGI38951.1"/>
    <property type="molecule type" value="Genomic_DNA"/>
</dbReference>
<accession>A0A1F6T1A8</accession>
<dbReference type="Gene3D" id="3.40.190.10">
    <property type="entry name" value="Periplasmic binding protein-like II"/>
    <property type="match status" value="2"/>
</dbReference>